<protein>
    <recommendedName>
        <fullName evidence="4">Apolipoprotein D</fullName>
    </recommendedName>
</protein>
<keyword evidence="3" id="KW-1185">Reference proteome</keyword>
<dbReference type="EMBL" id="LNIX01000001">
    <property type="protein sequence ID" value="OXA64376.1"/>
    <property type="molecule type" value="Genomic_DNA"/>
</dbReference>
<evidence type="ECO:0000313" key="2">
    <source>
        <dbReference type="EMBL" id="OXA64376.1"/>
    </source>
</evidence>
<dbReference type="Proteomes" id="UP000198287">
    <property type="component" value="Unassembled WGS sequence"/>
</dbReference>
<dbReference type="InterPro" id="IPR012674">
    <property type="entry name" value="Calycin"/>
</dbReference>
<dbReference type="Gene3D" id="2.40.128.20">
    <property type="match status" value="1"/>
</dbReference>
<dbReference type="AlphaFoldDB" id="A0A226F673"/>
<dbReference type="OrthoDB" id="8186134at2759"/>
<organism evidence="2 3">
    <name type="scientific">Folsomia candida</name>
    <name type="common">Springtail</name>
    <dbReference type="NCBI Taxonomy" id="158441"/>
    <lineage>
        <taxon>Eukaryota</taxon>
        <taxon>Metazoa</taxon>
        <taxon>Ecdysozoa</taxon>
        <taxon>Arthropoda</taxon>
        <taxon>Hexapoda</taxon>
        <taxon>Collembola</taxon>
        <taxon>Entomobryomorpha</taxon>
        <taxon>Isotomoidea</taxon>
        <taxon>Isotomidae</taxon>
        <taxon>Proisotominae</taxon>
        <taxon>Folsomia</taxon>
    </lineage>
</organism>
<name>A0A226F673_FOLCA</name>
<reference evidence="2 3" key="1">
    <citation type="submission" date="2015-12" db="EMBL/GenBank/DDBJ databases">
        <title>The genome of Folsomia candida.</title>
        <authorList>
            <person name="Faddeeva A."/>
            <person name="Derks M.F."/>
            <person name="Anvar Y."/>
            <person name="Smit S."/>
            <person name="Van Straalen N."/>
            <person name="Roelofs D."/>
        </authorList>
    </citation>
    <scope>NUCLEOTIDE SEQUENCE [LARGE SCALE GENOMIC DNA]</scope>
    <source>
        <strain evidence="2 3">VU population</strain>
        <tissue evidence="2">Whole body</tissue>
    </source>
</reference>
<sequence>MKLIAFAIFALVLSPCFAHGEFQLSSEELDPADVEEPGCPRVTHLKNIDLRHFYGEWHLPYLSNHWIRYMAKRMHGKFMKKSSMGRVCVKMSLKPIPDEQMMQNDNASIWIHSKCPRTGVELNLACTPSASNNAKWYCRSKDSEDHEGDSWVYVVDSDDKTWALVVRCFPNNGMNWAIFSKVKKLDDKLVKSLLLEVEEMGFQLWNVVEIPYEKCVTKM</sequence>
<gene>
    <name evidence="2" type="ORF">Fcan01_02668</name>
</gene>
<evidence type="ECO:0000313" key="3">
    <source>
        <dbReference type="Proteomes" id="UP000198287"/>
    </source>
</evidence>
<evidence type="ECO:0000256" key="1">
    <source>
        <dbReference type="SAM" id="SignalP"/>
    </source>
</evidence>
<feature type="chain" id="PRO_5012398192" description="Apolipoprotein D" evidence="1">
    <location>
        <begin position="19"/>
        <end position="219"/>
    </location>
</feature>
<feature type="signal peptide" evidence="1">
    <location>
        <begin position="1"/>
        <end position="18"/>
    </location>
</feature>
<dbReference type="OMA" id="DVEEPGC"/>
<keyword evidence="1" id="KW-0732">Signal</keyword>
<proteinExistence type="predicted"/>
<evidence type="ECO:0008006" key="4">
    <source>
        <dbReference type="Google" id="ProtNLM"/>
    </source>
</evidence>
<dbReference type="SUPFAM" id="SSF50814">
    <property type="entry name" value="Lipocalins"/>
    <property type="match status" value="1"/>
</dbReference>
<accession>A0A226F673</accession>
<comment type="caution">
    <text evidence="2">The sequence shown here is derived from an EMBL/GenBank/DDBJ whole genome shotgun (WGS) entry which is preliminary data.</text>
</comment>